<feature type="compositionally biased region" description="Gly residues" evidence="1">
    <location>
        <begin position="25"/>
        <end position="57"/>
    </location>
</feature>
<evidence type="ECO:0000313" key="2">
    <source>
        <dbReference type="EMBL" id="OGM82022.1"/>
    </source>
</evidence>
<dbReference type="AlphaFoldDB" id="A0A1F8D0K8"/>
<name>A0A1F8D0K8_9BACT</name>
<proteinExistence type="predicted"/>
<evidence type="ECO:0000313" key="3">
    <source>
        <dbReference type="Proteomes" id="UP000178330"/>
    </source>
</evidence>
<reference evidence="2 3" key="1">
    <citation type="journal article" date="2016" name="Nat. Commun.">
        <title>Thousands of microbial genomes shed light on interconnected biogeochemical processes in an aquifer system.</title>
        <authorList>
            <person name="Anantharaman K."/>
            <person name="Brown C.T."/>
            <person name="Hug L.A."/>
            <person name="Sharon I."/>
            <person name="Castelle C.J."/>
            <person name="Probst A.J."/>
            <person name="Thomas B.C."/>
            <person name="Singh A."/>
            <person name="Wilkins M.J."/>
            <person name="Karaoz U."/>
            <person name="Brodie E.L."/>
            <person name="Williams K.H."/>
            <person name="Hubbard S.S."/>
            <person name="Banfield J.F."/>
        </authorList>
    </citation>
    <scope>NUCLEOTIDE SEQUENCE [LARGE SCALE GENOMIC DNA]</scope>
</reference>
<gene>
    <name evidence="2" type="ORF">A2376_00230</name>
</gene>
<organism evidence="2 3">
    <name type="scientific">Candidatus Woesebacteria bacterium RIFOXYB1_FULL_47_31</name>
    <dbReference type="NCBI Taxonomy" id="1802542"/>
    <lineage>
        <taxon>Bacteria</taxon>
        <taxon>Candidatus Woeseibacteriota</taxon>
    </lineage>
</organism>
<dbReference type="EMBL" id="MGIC01000047">
    <property type="protein sequence ID" value="OGM82022.1"/>
    <property type="molecule type" value="Genomic_DNA"/>
</dbReference>
<protein>
    <submittedName>
        <fullName evidence="2">Uncharacterized protein</fullName>
    </submittedName>
</protein>
<comment type="caution">
    <text evidence="2">The sequence shown here is derived from an EMBL/GenBank/DDBJ whole genome shotgun (WGS) entry which is preliminary data.</text>
</comment>
<evidence type="ECO:0000256" key="1">
    <source>
        <dbReference type="SAM" id="MobiDB-lite"/>
    </source>
</evidence>
<accession>A0A1F8D0K8</accession>
<dbReference type="Proteomes" id="UP000178330">
    <property type="component" value="Unassembled WGS sequence"/>
</dbReference>
<feature type="region of interest" description="Disordered" evidence="1">
    <location>
        <begin position="25"/>
        <end position="58"/>
    </location>
</feature>
<sequence length="85" mass="8251">MTSSIGPTAFTEANTFGLEVGVGEGDSLGVGDGEASGLGVGETSGLADGEGLGVGDGEGLREVNNPLILSMNLPCPSPIILMSSA</sequence>